<dbReference type="InterPro" id="IPR012445">
    <property type="entry name" value="ATG101"/>
</dbReference>
<organism evidence="4">
    <name type="scientific">Spumella elongata</name>
    <dbReference type="NCBI Taxonomy" id="89044"/>
    <lineage>
        <taxon>Eukaryota</taxon>
        <taxon>Sar</taxon>
        <taxon>Stramenopiles</taxon>
        <taxon>Ochrophyta</taxon>
        <taxon>Chrysophyceae</taxon>
        <taxon>Chromulinales</taxon>
        <taxon>Chromulinaceae</taxon>
        <taxon>Spumella</taxon>
    </lineage>
</organism>
<dbReference type="AlphaFoldDB" id="A0A7S3LZL9"/>
<dbReference type="PANTHER" id="PTHR13292">
    <property type="entry name" value="AUTOPHAGY-RELATED PROTEIN 101"/>
    <property type="match status" value="1"/>
</dbReference>
<evidence type="ECO:0000256" key="2">
    <source>
        <dbReference type="ARBA" id="ARBA00018874"/>
    </source>
</evidence>
<proteinExistence type="inferred from homology"/>
<keyword evidence="3" id="KW-0072">Autophagy</keyword>
<dbReference type="GO" id="GO:0000045">
    <property type="term" value="P:autophagosome assembly"/>
    <property type="evidence" value="ECO:0007669"/>
    <property type="project" value="TreeGrafter"/>
</dbReference>
<evidence type="ECO:0000313" key="4">
    <source>
        <dbReference type="EMBL" id="CAE0273337.1"/>
    </source>
</evidence>
<accession>A0A7S3LZL9</accession>
<dbReference type="GO" id="GO:0000407">
    <property type="term" value="C:phagophore assembly site"/>
    <property type="evidence" value="ECO:0007669"/>
    <property type="project" value="TreeGrafter"/>
</dbReference>
<dbReference type="EMBL" id="HBIC01004027">
    <property type="protein sequence ID" value="CAE0273337.1"/>
    <property type="molecule type" value="Transcribed_RNA"/>
</dbReference>
<dbReference type="PANTHER" id="PTHR13292:SF0">
    <property type="entry name" value="AUTOPHAGY-RELATED PROTEIN 101"/>
    <property type="match status" value="1"/>
</dbReference>
<comment type="similarity">
    <text evidence="1">Belongs to the ATG101 family.</text>
</comment>
<dbReference type="GO" id="GO:0019901">
    <property type="term" value="F:protein kinase binding"/>
    <property type="evidence" value="ECO:0007669"/>
    <property type="project" value="TreeGrafter"/>
</dbReference>
<reference evidence="4" key="1">
    <citation type="submission" date="2021-01" db="EMBL/GenBank/DDBJ databases">
        <authorList>
            <person name="Corre E."/>
            <person name="Pelletier E."/>
            <person name="Niang G."/>
            <person name="Scheremetjew M."/>
            <person name="Finn R."/>
            <person name="Kale V."/>
            <person name="Holt S."/>
            <person name="Cochrane G."/>
            <person name="Meng A."/>
            <person name="Brown T."/>
            <person name="Cohen L."/>
        </authorList>
    </citation>
    <scope>NUCLEOTIDE SEQUENCE</scope>
    <source>
        <strain evidence="4">CCAP 955/1</strain>
    </source>
</reference>
<sequence length="227" mass="25252">MAALKEITLNDVRINTLYLEDSLSAILHTILFVRAPSAVNSKDRTCTSLSPLIYATCGPKEVDKIIETSIEAFKKSLFVSNGCMKGEVVLSFFDKREVKEYLGLFTRNETVCFESWRISIVLLDAGGNDGIAALATGNVQQDKAAAYRSAYEQITNTMMSILEATNTATDHIPSSMYDYEIFVTQPTPCHSMDPNSNKQVQKDTTVNNYHADAHRRSQSVDAVQYRS</sequence>
<gene>
    <name evidence="4" type="ORF">SELO1098_LOCUS2163</name>
</gene>
<evidence type="ECO:0000256" key="3">
    <source>
        <dbReference type="ARBA" id="ARBA00023006"/>
    </source>
</evidence>
<dbReference type="GO" id="GO:1990316">
    <property type="term" value="C:Atg1/ULK1 kinase complex"/>
    <property type="evidence" value="ECO:0007669"/>
    <property type="project" value="TreeGrafter"/>
</dbReference>
<protein>
    <recommendedName>
        <fullName evidence="2">Autophagy-related protein 101</fullName>
    </recommendedName>
</protein>
<name>A0A7S3LZL9_9STRA</name>
<dbReference type="Pfam" id="PF07855">
    <property type="entry name" value="ATG101"/>
    <property type="match status" value="1"/>
</dbReference>
<evidence type="ECO:0000256" key="1">
    <source>
        <dbReference type="ARBA" id="ARBA00007130"/>
    </source>
</evidence>